<dbReference type="SUPFAM" id="SSF52317">
    <property type="entry name" value="Class I glutamine amidotransferase-like"/>
    <property type="match status" value="1"/>
</dbReference>
<dbReference type="InterPro" id="IPR029062">
    <property type="entry name" value="Class_I_gatase-like"/>
</dbReference>
<dbReference type="OrthoDB" id="5196541at2"/>
<dbReference type="InterPro" id="IPR017926">
    <property type="entry name" value="GATASE"/>
</dbReference>
<keyword evidence="2" id="KW-0808">Transferase</keyword>
<dbReference type="InterPro" id="IPR044992">
    <property type="entry name" value="ChyE-like"/>
</dbReference>
<dbReference type="PANTHER" id="PTHR42695">
    <property type="entry name" value="GLUTAMINE AMIDOTRANSFERASE YLR126C-RELATED"/>
    <property type="match status" value="1"/>
</dbReference>
<dbReference type="Pfam" id="PF00117">
    <property type="entry name" value="GATase"/>
    <property type="match status" value="1"/>
</dbReference>
<accession>A0A4Y9FVE3</accession>
<dbReference type="NCBIfam" id="NF005743">
    <property type="entry name" value="PRK07567.1"/>
    <property type="match status" value="1"/>
</dbReference>
<dbReference type="CDD" id="cd01741">
    <property type="entry name" value="GATase1_1"/>
    <property type="match status" value="1"/>
</dbReference>
<proteinExistence type="predicted"/>
<reference evidence="2 3" key="1">
    <citation type="submission" date="2019-03" db="EMBL/GenBank/DDBJ databases">
        <title>Diversity of the mouse oral microbiome.</title>
        <authorList>
            <person name="Joseph S."/>
            <person name="Aduse-Opoku J."/>
            <person name="Curtis M."/>
            <person name="Wade W."/>
            <person name="Hashim A."/>
        </authorList>
    </citation>
    <scope>NUCLEOTIDE SEQUENCE [LARGE SCALE GENOMIC DNA]</scope>
    <source>
        <strain evidence="2 3">P1012</strain>
    </source>
</reference>
<comment type="caution">
    <text evidence="2">The sequence shown here is derived from an EMBL/GenBank/DDBJ whole genome shotgun (WGS) entry which is preliminary data.</text>
</comment>
<evidence type="ECO:0000313" key="3">
    <source>
        <dbReference type="Proteomes" id="UP000298358"/>
    </source>
</evidence>
<sequence length="243" mass="26310">MRPFVLLATRPEDGPADEEYALFLRYGGLRPEDLIRVRLEAGPMPVLDLDAISGIFVGGSPFNASDPDARKPAVQRRVEAEFEVLLREVVARDIPFLGACYGVGTLGSHIGATIGQEFGEPVGVVPVTLTDAGLTDPLLRGMPPTFNAFVGHKEAISSLPGSAVLLASSPGSPVQMFRVGRRVYATQFHPELDVDGIATRIRAYARHGYFAPDELEDTLAAVARVPVTETGRILRRFVELFAR</sequence>
<dbReference type="AlphaFoldDB" id="A0A4Y9FVE3"/>
<dbReference type="EMBL" id="SPQB01000010">
    <property type="protein sequence ID" value="TFU33304.1"/>
    <property type="molecule type" value="Genomic_DNA"/>
</dbReference>
<evidence type="ECO:0000313" key="2">
    <source>
        <dbReference type="EMBL" id="TFU33304.1"/>
    </source>
</evidence>
<dbReference type="PROSITE" id="PS51273">
    <property type="entry name" value="GATASE_TYPE_1"/>
    <property type="match status" value="1"/>
</dbReference>
<gene>
    <name evidence="2" type="ORF">E4U02_06130</name>
</gene>
<dbReference type="Proteomes" id="UP000298358">
    <property type="component" value="Unassembled WGS sequence"/>
</dbReference>
<evidence type="ECO:0000259" key="1">
    <source>
        <dbReference type="Pfam" id="PF00117"/>
    </source>
</evidence>
<dbReference type="RefSeq" id="WP_135113963.1">
    <property type="nucleotide sequence ID" value="NZ_JADGLL010000010.1"/>
</dbReference>
<dbReference type="GO" id="GO:0016740">
    <property type="term" value="F:transferase activity"/>
    <property type="evidence" value="ECO:0007669"/>
    <property type="project" value="UniProtKB-KW"/>
</dbReference>
<dbReference type="PANTHER" id="PTHR42695:SF5">
    <property type="entry name" value="GLUTAMINE AMIDOTRANSFERASE YLR126C-RELATED"/>
    <property type="match status" value="1"/>
</dbReference>
<dbReference type="GO" id="GO:0005829">
    <property type="term" value="C:cytosol"/>
    <property type="evidence" value="ECO:0007669"/>
    <property type="project" value="TreeGrafter"/>
</dbReference>
<dbReference type="Gene3D" id="3.40.50.880">
    <property type="match status" value="1"/>
</dbReference>
<keyword evidence="3" id="KW-1185">Reference proteome</keyword>
<protein>
    <submittedName>
        <fullName evidence="2">Glutamine amidotransferase</fullName>
    </submittedName>
</protein>
<organism evidence="2 3">
    <name type="scientific">Microbacterium paludicola</name>
    <dbReference type="NCBI Taxonomy" id="300019"/>
    <lineage>
        <taxon>Bacteria</taxon>
        <taxon>Bacillati</taxon>
        <taxon>Actinomycetota</taxon>
        <taxon>Actinomycetes</taxon>
        <taxon>Micrococcales</taxon>
        <taxon>Microbacteriaceae</taxon>
        <taxon>Microbacterium</taxon>
    </lineage>
</organism>
<keyword evidence="2" id="KW-0315">Glutamine amidotransferase</keyword>
<feature type="domain" description="Glutamine amidotransferase" evidence="1">
    <location>
        <begin position="51"/>
        <end position="192"/>
    </location>
</feature>
<name>A0A4Y9FVE3_9MICO</name>